<dbReference type="Gene3D" id="3.30.70.2970">
    <property type="entry name" value="Protein of unknown function (DUF541), domain 2"/>
    <property type="match status" value="1"/>
</dbReference>
<protein>
    <recommendedName>
        <fullName evidence="4">DUF541 domain-containing protein</fullName>
    </recommendedName>
</protein>
<dbReference type="PANTHER" id="PTHR34387:SF2">
    <property type="entry name" value="SLR1258 PROTEIN"/>
    <property type="match status" value="1"/>
</dbReference>
<dbReference type="Proteomes" id="UP000178615">
    <property type="component" value="Unassembled WGS sequence"/>
</dbReference>
<dbReference type="PANTHER" id="PTHR34387">
    <property type="entry name" value="SLR1258 PROTEIN"/>
    <property type="match status" value="1"/>
</dbReference>
<dbReference type="GO" id="GO:0006974">
    <property type="term" value="P:DNA damage response"/>
    <property type="evidence" value="ECO:0007669"/>
    <property type="project" value="TreeGrafter"/>
</dbReference>
<reference evidence="2 3" key="1">
    <citation type="journal article" date="2016" name="Nat. Commun.">
        <title>Thousands of microbial genomes shed light on interconnected biogeochemical processes in an aquifer system.</title>
        <authorList>
            <person name="Anantharaman K."/>
            <person name="Brown C.T."/>
            <person name="Hug L.A."/>
            <person name="Sharon I."/>
            <person name="Castelle C.J."/>
            <person name="Probst A.J."/>
            <person name="Thomas B.C."/>
            <person name="Singh A."/>
            <person name="Wilkins M.J."/>
            <person name="Karaoz U."/>
            <person name="Brodie E.L."/>
            <person name="Williams K.H."/>
            <person name="Hubbard S.S."/>
            <person name="Banfield J.F."/>
        </authorList>
    </citation>
    <scope>NUCLEOTIDE SEQUENCE [LARGE SCALE GENOMIC DNA]</scope>
</reference>
<organism evidence="2 3">
    <name type="scientific">candidate division WWE3 bacterium RBG_19FT_COMBO_34_6</name>
    <dbReference type="NCBI Taxonomy" id="1802612"/>
    <lineage>
        <taxon>Bacteria</taxon>
        <taxon>Katanobacteria</taxon>
    </lineage>
</organism>
<gene>
    <name evidence="2" type="ORF">A2V49_03910</name>
</gene>
<dbReference type="Pfam" id="PF04402">
    <property type="entry name" value="SIMPL"/>
    <property type="match status" value="1"/>
</dbReference>
<evidence type="ECO:0000313" key="2">
    <source>
        <dbReference type="EMBL" id="OGC45608.1"/>
    </source>
</evidence>
<keyword evidence="1" id="KW-0472">Membrane</keyword>
<dbReference type="Gene3D" id="3.30.110.170">
    <property type="entry name" value="Protein of unknown function (DUF541), domain 1"/>
    <property type="match status" value="1"/>
</dbReference>
<feature type="transmembrane region" description="Helical" evidence="1">
    <location>
        <begin position="24"/>
        <end position="44"/>
    </location>
</feature>
<sequence>MPNKKIKKVKLGLKKLIDYVKNDHVIRSTFYILMVFSLLSWFGIIKIGPVKLSEEKHITMIGNYVSIEPNQVATFTATITEINKDKNVVVETLVKKSTNLTDEIKKFGIDQINIKTINNVLYQSDEPSPLSNTKNPNLTEKLWRGSVGIEIKLDDISKVAAFNALLSGFENTEVFGPNYNVDEQKIDEARLLSNALEDAKNKALFITKNNNLKLGKILNIEEIGNSNIFPYSDILGMGGGGEEFSPGSTKISKTIKVKFELK</sequence>
<dbReference type="InterPro" id="IPR007497">
    <property type="entry name" value="SIMPL/DUF541"/>
</dbReference>
<name>A0A1F4UKU6_UNCKA</name>
<proteinExistence type="predicted"/>
<comment type="caution">
    <text evidence="2">The sequence shown here is derived from an EMBL/GenBank/DDBJ whole genome shotgun (WGS) entry which is preliminary data.</text>
</comment>
<keyword evidence="1" id="KW-0812">Transmembrane</keyword>
<dbReference type="EMBL" id="MEUV01000026">
    <property type="protein sequence ID" value="OGC45608.1"/>
    <property type="molecule type" value="Genomic_DNA"/>
</dbReference>
<accession>A0A1F4UKU6</accession>
<dbReference type="AlphaFoldDB" id="A0A1F4UKU6"/>
<evidence type="ECO:0000256" key="1">
    <source>
        <dbReference type="SAM" id="Phobius"/>
    </source>
</evidence>
<dbReference type="InterPro" id="IPR052022">
    <property type="entry name" value="26kDa_periplasmic_antigen"/>
</dbReference>
<evidence type="ECO:0008006" key="4">
    <source>
        <dbReference type="Google" id="ProtNLM"/>
    </source>
</evidence>
<evidence type="ECO:0000313" key="3">
    <source>
        <dbReference type="Proteomes" id="UP000178615"/>
    </source>
</evidence>
<keyword evidence="1" id="KW-1133">Transmembrane helix</keyword>